<accession>A0A5E4X3Q2</accession>
<organism evidence="1 2">
    <name type="scientific">Pandoraea eparura</name>
    <dbReference type="NCBI Taxonomy" id="2508291"/>
    <lineage>
        <taxon>Bacteria</taxon>
        <taxon>Pseudomonadati</taxon>
        <taxon>Pseudomonadota</taxon>
        <taxon>Betaproteobacteria</taxon>
        <taxon>Burkholderiales</taxon>
        <taxon>Burkholderiaceae</taxon>
        <taxon>Pandoraea</taxon>
    </lineage>
</organism>
<dbReference type="Proteomes" id="UP000400981">
    <property type="component" value="Unassembled WGS sequence"/>
</dbReference>
<protein>
    <submittedName>
        <fullName evidence="1">Uncharacterized protein</fullName>
    </submittedName>
</protein>
<dbReference type="AlphaFoldDB" id="A0A5E4X3Q2"/>
<keyword evidence="2" id="KW-1185">Reference proteome</keyword>
<gene>
    <name evidence="1" type="ORF">PEP31012_03670</name>
</gene>
<proteinExistence type="predicted"/>
<sequence length="118" mass="13385">MRQNEIILGDCREGQLSLFEVPAPDATARRRLDFRPANMRTVHGIRHENRHVRSYSVSCVECVEDRLSDESFVRISGGGMDAPDDLPVGSVKACFSDIGYPTYRLTGIIQRIYRRDKA</sequence>
<reference evidence="1 2" key="1">
    <citation type="submission" date="2019-08" db="EMBL/GenBank/DDBJ databases">
        <authorList>
            <person name="Peeters C."/>
        </authorList>
    </citation>
    <scope>NUCLEOTIDE SEQUENCE [LARGE SCALE GENOMIC DNA]</scope>
    <source>
        <strain evidence="1 2">LMG 31012</strain>
    </source>
</reference>
<dbReference type="RefSeq" id="WP_150590733.1">
    <property type="nucleotide sequence ID" value="NZ_CABPSH010000010.1"/>
</dbReference>
<name>A0A5E4X3Q2_9BURK</name>
<dbReference type="EMBL" id="CABPSH010000010">
    <property type="protein sequence ID" value="VVE30909.1"/>
    <property type="molecule type" value="Genomic_DNA"/>
</dbReference>
<evidence type="ECO:0000313" key="1">
    <source>
        <dbReference type="EMBL" id="VVE30909.1"/>
    </source>
</evidence>
<evidence type="ECO:0000313" key="2">
    <source>
        <dbReference type="Proteomes" id="UP000400981"/>
    </source>
</evidence>